<evidence type="ECO:0000256" key="2">
    <source>
        <dbReference type="ARBA" id="ARBA00004667"/>
    </source>
</evidence>
<dbReference type="InterPro" id="IPR001348">
    <property type="entry name" value="ATP_PRibTrfase_HisG"/>
</dbReference>
<dbReference type="GO" id="GO:0003879">
    <property type="term" value="F:ATP phosphoribosyltransferase activity"/>
    <property type="evidence" value="ECO:0007669"/>
    <property type="project" value="UniProtKB-UniRule"/>
</dbReference>
<dbReference type="PROSITE" id="PS01316">
    <property type="entry name" value="ATP_P_PHORIBOSYLTR"/>
    <property type="match status" value="1"/>
</dbReference>
<keyword evidence="4" id="KW-0028">Amino-acid biosynthesis</keyword>
<dbReference type="UniPathway" id="UPA00031">
    <property type="reaction ID" value="UER00006"/>
</dbReference>
<dbReference type="InterPro" id="IPR013820">
    <property type="entry name" value="ATP_PRibTrfase_cat"/>
</dbReference>
<dbReference type="eggNOG" id="COG0040">
    <property type="taxonomic scope" value="Bacteria"/>
</dbReference>
<evidence type="ECO:0000256" key="8">
    <source>
        <dbReference type="ARBA" id="ARBA00024861"/>
    </source>
</evidence>
<dbReference type="SUPFAM" id="SSF53850">
    <property type="entry name" value="Periplasmic binding protein-like II"/>
    <property type="match status" value="1"/>
</dbReference>
<comment type="catalytic activity">
    <reaction evidence="1">
        <text>1-(5-phospho-beta-D-ribosyl)-ATP + diphosphate = 5-phospho-alpha-D-ribose 1-diphosphate + ATP</text>
        <dbReference type="Rhea" id="RHEA:18473"/>
        <dbReference type="ChEBI" id="CHEBI:30616"/>
        <dbReference type="ChEBI" id="CHEBI:33019"/>
        <dbReference type="ChEBI" id="CHEBI:58017"/>
        <dbReference type="ChEBI" id="CHEBI:73183"/>
        <dbReference type="EC" id="2.4.2.17"/>
    </reaction>
</comment>
<gene>
    <name evidence="11" type="ordered locus">Sinac_0861</name>
</gene>
<comment type="function">
    <text evidence="8">Catalyzes the condensation of ATP and 5-phosphoribose 1-diphosphate to form N'-(5'-phosphoribosyl)-ATP (PR-ATP). Has a crucial role in the pathway because the rate of histidine biosynthesis seems to be controlled primarily by regulation of HisG enzymatic activity.</text>
</comment>
<sequence length="349" mass="37685">MTTPTIDPIRLAVPSKGHLYEGVVEILKTAGYKVRRASDRQYEATIAGHPRFHVVFMRPTDIVTQVEEGRCHLGVTGMDLFAERAAESARTTVVVPDLGYGGCRLVVAVPESWIDVSHIIDLVDLTAEFKASGKTFRVSTKYSALTQAYFRKWGIYYYQLIDSDGALELHPSLGIADVIVDLTSSGTTLKDNRLREIEGGTVLDSASCLIGHAPGLAALAAEGETGPLALLLDAMDGVRASEGWLHLEVVGSPAAPGPETAAMVAAYLRDQGAQHIARGEVWDDQSAPGWRVTALVAAKRLTACQRRLFELGANRVVGLPTRFVFDRDGHSTFDSLKARLSELGERASG</sequence>
<dbReference type="Proteomes" id="UP000010798">
    <property type="component" value="Chromosome"/>
</dbReference>
<evidence type="ECO:0000313" key="11">
    <source>
        <dbReference type="EMBL" id="AGA25268.1"/>
    </source>
</evidence>
<dbReference type="PANTHER" id="PTHR21403">
    <property type="entry name" value="ATP PHOSPHORIBOSYLTRANSFERASE ATP-PRTASE"/>
    <property type="match status" value="1"/>
</dbReference>
<dbReference type="RefSeq" id="WP_015244447.1">
    <property type="nucleotide sequence ID" value="NC_019892.1"/>
</dbReference>
<protein>
    <recommendedName>
        <fullName evidence="3 9">ATP phosphoribosyltransferase</fullName>
        <ecNumber evidence="3 9">2.4.2.17</ecNumber>
    </recommendedName>
</protein>
<keyword evidence="5 11" id="KW-0328">Glycosyltransferase</keyword>
<dbReference type="Gene3D" id="3.40.190.10">
    <property type="entry name" value="Periplasmic binding protein-like II"/>
    <property type="match status" value="2"/>
</dbReference>
<keyword evidence="7" id="KW-0368">Histidine biosynthesis</keyword>
<name>L0D8W0_SINAD</name>
<proteinExistence type="predicted"/>
<dbReference type="AlphaFoldDB" id="L0D8W0"/>
<evidence type="ECO:0000313" key="12">
    <source>
        <dbReference type="Proteomes" id="UP000010798"/>
    </source>
</evidence>
<dbReference type="CDD" id="cd13593">
    <property type="entry name" value="PBP2_HisGL3"/>
    <property type="match status" value="1"/>
</dbReference>
<keyword evidence="6 11" id="KW-0808">Transferase</keyword>
<comment type="pathway">
    <text evidence="2">Amino-acid biosynthesis; L-histidine biosynthesis; L-histidine from 5-phospho-alpha-D-ribose 1-diphosphate: step 1/9.</text>
</comment>
<feature type="domain" description="ATP phosphoribosyltransferase catalytic" evidence="10">
    <location>
        <begin position="58"/>
        <end position="212"/>
    </location>
</feature>
<evidence type="ECO:0000256" key="3">
    <source>
        <dbReference type="ARBA" id="ARBA00011946"/>
    </source>
</evidence>
<keyword evidence="12" id="KW-1185">Reference proteome</keyword>
<evidence type="ECO:0000256" key="5">
    <source>
        <dbReference type="ARBA" id="ARBA00022676"/>
    </source>
</evidence>
<dbReference type="HOGENOM" id="CLU_038115_0_0_0"/>
<dbReference type="PANTHER" id="PTHR21403:SF8">
    <property type="entry name" value="ATP PHOSPHORIBOSYLTRANSFERASE"/>
    <property type="match status" value="1"/>
</dbReference>
<organism evidence="11 12">
    <name type="scientific">Singulisphaera acidiphila (strain ATCC BAA-1392 / DSM 18658 / VKM B-2454 / MOB10)</name>
    <dbReference type="NCBI Taxonomy" id="886293"/>
    <lineage>
        <taxon>Bacteria</taxon>
        <taxon>Pseudomonadati</taxon>
        <taxon>Planctomycetota</taxon>
        <taxon>Planctomycetia</taxon>
        <taxon>Isosphaerales</taxon>
        <taxon>Isosphaeraceae</taxon>
        <taxon>Singulisphaera</taxon>
    </lineage>
</organism>
<dbReference type="GO" id="GO:0005737">
    <property type="term" value="C:cytoplasm"/>
    <property type="evidence" value="ECO:0007669"/>
    <property type="project" value="InterPro"/>
</dbReference>
<dbReference type="KEGG" id="saci:Sinac_0861"/>
<evidence type="ECO:0000259" key="10">
    <source>
        <dbReference type="Pfam" id="PF01634"/>
    </source>
</evidence>
<dbReference type="STRING" id="886293.Sinac_0861"/>
<evidence type="ECO:0000256" key="4">
    <source>
        <dbReference type="ARBA" id="ARBA00022605"/>
    </source>
</evidence>
<evidence type="ECO:0000256" key="7">
    <source>
        <dbReference type="ARBA" id="ARBA00023102"/>
    </source>
</evidence>
<reference evidence="11 12" key="1">
    <citation type="submission" date="2012-02" db="EMBL/GenBank/DDBJ databases">
        <title>Complete sequence of chromosome of Singulisphaera acidiphila DSM 18658.</title>
        <authorList>
            <consortium name="US DOE Joint Genome Institute (JGI-PGF)"/>
            <person name="Lucas S."/>
            <person name="Copeland A."/>
            <person name="Lapidus A."/>
            <person name="Glavina del Rio T."/>
            <person name="Dalin E."/>
            <person name="Tice H."/>
            <person name="Bruce D."/>
            <person name="Goodwin L."/>
            <person name="Pitluck S."/>
            <person name="Peters L."/>
            <person name="Ovchinnikova G."/>
            <person name="Chertkov O."/>
            <person name="Kyrpides N."/>
            <person name="Mavromatis K."/>
            <person name="Ivanova N."/>
            <person name="Brettin T."/>
            <person name="Detter J.C."/>
            <person name="Han C."/>
            <person name="Larimer F."/>
            <person name="Land M."/>
            <person name="Hauser L."/>
            <person name="Markowitz V."/>
            <person name="Cheng J.-F."/>
            <person name="Hugenholtz P."/>
            <person name="Woyke T."/>
            <person name="Wu D."/>
            <person name="Tindall B."/>
            <person name="Pomrenke H."/>
            <person name="Brambilla E."/>
            <person name="Klenk H.-P."/>
            <person name="Eisen J.A."/>
        </authorList>
    </citation>
    <scope>NUCLEOTIDE SEQUENCE [LARGE SCALE GENOMIC DNA]</scope>
    <source>
        <strain evidence="12">ATCC BAA-1392 / DSM 18658 / VKM B-2454 / MOB10</strain>
    </source>
</reference>
<evidence type="ECO:0000256" key="1">
    <source>
        <dbReference type="ARBA" id="ARBA00000915"/>
    </source>
</evidence>
<evidence type="ECO:0000256" key="6">
    <source>
        <dbReference type="ARBA" id="ARBA00022679"/>
    </source>
</evidence>
<dbReference type="EC" id="2.4.2.17" evidence="3 9"/>
<dbReference type="GO" id="GO:0000105">
    <property type="term" value="P:L-histidine biosynthetic process"/>
    <property type="evidence" value="ECO:0007669"/>
    <property type="project" value="UniProtKB-UniRule"/>
</dbReference>
<dbReference type="OrthoDB" id="9801867at2"/>
<dbReference type="EMBL" id="CP003364">
    <property type="protein sequence ID" value="AGA25268.1"/>
    <property type="molecule type" value="Genomic_DNA"/>
</dbReference>
<accession>L0D8W0</accession>
<dbReference type="Pfam" id="PF01634">
    <property type="entry name" value="HisG"/>
    <property type="match status" value="1"/>
</dbReference>
<evidence type="ECO:0000256" key="9">
    <source>
        <dbReference type="NCBIfam" id="TIGR00070"/>
    </source>
</evidence>
<dbReference type="InterPro" id="IPR018198">
    <property type="entry name" value="ATP_PRibTrfase_CS"/>
</dbReference>
<dbReference type="NCBIfam" id="TIGR00070">
    <property type="entry name" value="hisG"/>
    <property type="match status" value="1"/>
</dbReference>